<keyword evidence="3" id="KW-0690">Ribosome biogenesis</keyword>
<dbReference type="InterPro" id="IPR001678">
    <property type="entry name" value="MeTrfase_RsmB-F_NOP2_dom"/>
</dbReference>
<dbReference type="PRINTS" id="PR02012">
    <property type="entry name" value="RCMTNOP2"/>
</dbReference>
<keyword evidence="4 9" id="KW-0489">Methyltransferase</keyword>
<dbReference type="InterPro" id="IPR011023">
    <property type="entry name" value="Nop2p"/>
</dbReference>
<dbReference type="PANTHER" id="PTHR22807:SF30">
    <property type="entry name" value="28S RRNA (CYTOSINE(4447)-C(5))-METHYLTRANSFERASE-RELATED"/>
    <property type="match status" value="1"/>
</dbReference>
<sequence length="543" mass="61485">MKSKAPPPPTAATEKKGSEAFPWAAMRASKKQKLVEPDDSEAGQKQQLQGQGVDFSSDSKAEQGLNAEADVLSNSDAEADGATSSRDEPDTDEDTDEGDDDDEEEERRERYLEDFYINSEDESDDLDSDDLEGELREVDEWKKAAYEVEEKIGSLIEYDDVQLRKEELEEDVHRSYNLPDLGRRIIPTFRVPSSFSRRREKIMLKRYINQLKNDIMTYYGYNGFLMEEFIEMFPVPELFEFLEAFDKGPPEYLRTNTLKTQRVDLAAALKSRRFNLHPIGWSNRQDAGSLLPVMALAPQEEENIVDMVAARGGKTTYIGALMKNTGIIYANEFNEKILPGLLGNIHHMGVTNTIVCNYDCKELPNVLGMNSVDRVLLDAPCTGTGIIWKDPQIKASKDIEDISNRVFVQKQLLLAAIDLVDANSKTGGYIVYSTSSLLIPENEAVIDYALKERNVKLVHCGLDFGRPGFVRYREHRFHTSLEKTRRFYPHVNKMDGVFVAKLKKLSNRIRETSEPSEVPEKADGTGDDDVETVPDEPHVEMKE</sequence>
<evidence type="ECO:0000256" key="5">
    <source>
        <dbReference type="ARBA" id="ARBA00022679"/>
    </source>
</evidence>
<evidence type="ECO:0000313" key="12">
    <source>
        <dbReference type="EMBL" id="TVU28344.1"/>
    </source>
</evidence>
<evidence type="ECO:0000256" key="2">
    <source>
        <dbReference type="ARBA" id="ARBA00007494"/>
    </source>
</evidence>
<feature type="compositionally biased region" description="Pro residues" evidence="10">
    <location>
        <begin position="1"/>
        <end position="10"/>
    </location>
</feature>
<keyword evidence="8" id="KW-0539">Nucleus</keyword>
<dbReference type="InterPro" id="IPR023267">
    <property type="entry name" value="RCMT"/>
</dbReference>
<feature type="compositionally biased region" description="Acidic residues" evidence="10">
    <location>
        <begin position="119"/>
        <end position="129"/>
    </location>
</feature>
<keyword evidence="7 9" id="KW-0694">RNA-binding</keyword>
<feature type="region of interest" description="Disordered" evidence="10">
    <location>
        <begin position="509"/>
        <end position="543"/>
    </location>
</feature>
<comment type="similarity">
    <text evidence="2 9">Belongs to the class I-like SAM-binding methyltransferase superfamily. RsmB/NOP family.</text>
</comment>
<evidence type="ECO:0000259" key="11">
    <source>
        <dbReference type="PROSITE" id="PS51686"/>
    </source>
</evidence>
<dbReference type="GO" id="GO:0070475">
    <property type="term" value="P:rRNA base methylation"/>
    <property type="evidence" value="ECO:0007669"/>
    <property type="project" value="TreeGrafter"/>
</dbReference>
<reference evidence="12 13" key="1">
    <citation type="journal article" date="2019" name="Sci. Rep.">
        <title>A high-quality genome of Eragrostis curvula grass provides insights into Poaceae evolution and supports new strategies to enhance forage quality.</title>
        <authorList>
            <person name="Carballo J."/>
            <person name="Santos B.A.C.M."/>
            <person name="Zappacosta D."/>
            <person name="Garbus I."/>
            <person name="Selva J.P."/>
            <person name="Gallo C.A."/>
            <person name="Diaz A."/>
            <person name="Albertini E."/>
            <person name="Caccamo M."/>
            <person name="Echenique V."/>
        </authorList>
    </citation>
    <scope>NUCLEOTIDE SEQUENCE [LARGE SCALE GENOMIC DNA]</scope>
    <source>
        <strain evidence="13">cv. Victoria</strain>
        <tissue evidence="12">Leaf</tissue>
    </source>
</reference>
<dbReference type="GO" id="GO:0003723">
    <property type="term" value="F:RNA binding"/>
    <property type="evidence" value="ECO:0007669"/>
    <property type="project" value="UniProtKB-UniRule"/>
</dbReference>
<feature type="binding site" evidence="9">
    <location>
        <position position="332"/>
    </location>
    <ligand>
        <name>S-adenosyl-L-methionine</name>
        <dbReference type="ChEBI" id="CHEBI:59789"/>
    </ligand>
</feature>
<evidence type="ECO:0000256" key="6">
    <source>
        <dbReference type="ARBA" id="ARBA00022691"/>
    </source>
</evidence>
<feature type="binding site" evidence="9">
    <location>
        <position position="359"/>
    </location>
    <ligand>
        <name>S-adenosyl-L-methionine</name>
        <dbReference type="ChEBI" id="CHEBI:59789"/>
    </ligand>
</feature>
<accession>A0A5J9UYH0</accession>
<name>A0A5J9UYH0_9POAL</name>
<dbReference type="EMBL" id="RWGY01000011">
    <property type="protein sequence ID" value="TVU28344.1"/>
    <property type="molecule type" value="Genomic_DNA"/>
</dbReference>
<feature type="domain" description="SAM-dependent MTase RsmB/NOP-type" evidence="11">
    <location>
        <begin position="194"/>
        <end position="505"/>
    </location>
</feature>
<evidence type="ECO:0000256" key="1">
    <source>
        <dbReference type="ARBA" id="ARBA00004604"/>
    </source>
</evidence>
<dbReference type="GO" id="GO:0005730">
    <property type="term" value="C:nucleolus"/>
    <property type="evidence" value="ECO:0007669"/>
    <property type="project" value="UniProtKB-SubCell"/>
</dbReference>
<organism evidence="12 13">
    <name type="scientific">Eragrostis curvula</name>
    <name type="common">weeping love grass</name>
    <dbReference type="NCBI Taxonomy" id="38414"/>
    <lineage>
        <taxon>Eukaryota</taxon>
        <taxon>Viridiplantae</taxon>
        <taxon>Streptophyta</taxon>
        <taxon>Embryophyta</taxon>
        <taxon>Tracheophyta</taxon>
        <taxon>Spermatophyta</taxon>
        <taxon>Magnoliopsida</taxon>
        <taxon>Liliopsida</taxon>
        <taxon>Poales</taxon>
        <taxon>Poaceae</taxon>
        <taxon>PACMAD clade</taxon>
        <taxon>Chloridoideae</taxon>
        <taxon>Eragrostideae</taxon>
        <taxon>Eragrostidinae</taxon>
        <taxon>Eragrostis</taxon>
    </lineage>
</organism>
<evidence type="ECO:0000256" key="10">
    <source>
        <dbReference type="SAM" id="MobiDB-lite"/>
    </source>
</evidence>
<feature type="binding site" evidence="9">
    <location>
        <position position="378"/>
    </location>
    <ligand>
        <name>S-adenosyl-L-methionine</name>
        <dbReference type="ChEBI" id="CHEBI:59789"/>
    </ligand>
</feature>
<comment type="caution">
    <text evidence="12">The sequence shown here is derived from an EMBL/GenBank/DDBJ whole genome shotgun (WGS) entry which is preliminary data.</text>
</comment>
<dbReference type="Gene3D" id="3.30.70.1170">
    <property type="entry name" value="Sun protein, domain 3"/>
    <property type="match status" value="1"/>
</dbReference>
<comment type="caution">
    <text evidence="9">Lacks conserved residue(s) required for the propagation of feature annotation.</text>
</comment>
<dbReference type="PROSITE" id="PS01153">
    <property type="entry name" value="NOL1_NOP2_SUN"/>
    <property type="match status" value="1"/>
</dbReference>
<dbReference type="Proteomes" id="UP000324897">
    <property type="component" value="Chromosome 1"/>
</dbReference>
<evidence type="ECO:0000256" key="4">
    <source>
        <dbReference type="ARBA" id="ARBA00022603"/>
    </source>
</evidence>
<dbReference type="OrthoDB" id="427002at2759"/>
<protein>
    <recommendedName>
        <fullName evidence="11">SAM-dependent MTase RsmB/NOP-type domain-containing protein</fullName>
    </recommendedName>
</protein>
<evidence type="ECO:0000256" key="7">
    <source>
        <dbReference type="ARBA" id="ARBA00022884"/>
    </source>
</evidence>
<dbReference type="InterPro" id="IPR018314">
    <property type="entry name" value="RsmB/NOL1/NOP2-like_CS"/>
</dbReference>
<proteinExistence type="inferred from homology"/>
<feature type="compositionally biased region" description="Polar residues" evidence="10">
    <location>
        <begin position="43"/>
        <end position="58"/>
    </location>
</feature>
<feature type="compositionally biased region" description="Basic and acidic residues" evidence="10">
    <location>
        <begin position="509"/>
        <end position="524"/>
    </location>
</feature>
<dbReference type="GO" id="GO:0000470">
    <property type="term" value="P:maturation of LSU-rRNA"/>
    <property type="evidence" value="ECO:0007669"/>
    <property type="project" value="TreeGrafter"/>
</dbReference>
<evidence type="ECO:0000256" key="8">
    <source>
        <dbReference type="ARBA" id="ARBA00023242"/>
    </source>
</evidence>
<dbReference type="Gramene" id="TVU28344">
    <property type="protein sequence ID" value="TVU28344"/>
    <property type="gene ID" value="EJB05_19859"/>
</dbReference>
<dbReference type="AlphaFoldDB" id="A0A5J9UYH0"/>
<dbReference type="Gene3D" id="3.40.50.150">
    <property type="entry name" value="Vaccinia Virus protein VP39"/>
    <property type="match status" value="1"/>
</dbReference>
<keyword evidence="13" id="KW-1185">Reference proteome</keyword>
<dbReference type="PROSITE" id="PS51686">
    <property type="entry name" value="SAM_MT_RSMB_NOP"/>
    <property type="match status" value="1"/>
</dbReference>
<evidence type="ECO:0000256" key="3">
    <source>
        <dbReference type="ARBA" id="ARBA00022517"/>
    </source>
</evidence>
<feature type="compositionally biased region" description="Acidic residues" evidence="10">
    <location>
        <begin position="89"/>
        <end position="106"/>
    </location>
</feature>
<evidence type="ECO:0000313" key="13">
    <source>
        <dbReference type="Proteomes" id="UP000324897"/>
    </source>
</evidence>
<dbReference type="InterPro" id="IPR049560">
    <property type="entry name" value="MeTrfase_RsmB-F_NOP2_cat"/>
</dbReference>
<dbReference type="InterPro" id="IPR029063">
    <property type="entry name" value="SAM-dependent_MTases_sf"/>
</dbReference>
<dbReference type="NCBIfam" id="TIGR00446">
    <property type="entry name" value="nop2p"/>
    <property type="match status" value="1"/>
</dbReference>
<feature type="region of interest" description="Disordered" evidence="10">
    <location>
        <begin position="1"/>
        <end position="129"/>
    </location>
</feature>
<dbReference type="GO" id="GO:0009383">
    <property type="term" value="F:rRNA (cytosine-C5-)-methyltransferase activity"/>
    <property type="evidence" value="ECO:0007669"/>
    <property type="project" value="TreeGrafter"/>
</dbReference>
<dbReference type="SMR" id="A0A5J9UYH0"/>
<keyword evidence="6 9" id="KW-0949">S-adenosyl-L-methionine</keyword>
<keyword evidence="5 9" id="KW-0808">Transferase</keyword>
<dbReference type="Pfam" id="PF01189">
    <property type="entry name" value="Methyltr_RsmB-F"/>
    <property type="match status" value="1"/>
</dbReference>
<dbReference type="SUPFAM" id="SSF53335">
    <property type="entry name" value="S-adenosyl-L-methionine-dependent methyltransferases"/>
    <property type="match status" value="1"/>
</dbReference>
<feature type="compositionally biased region" description="Acidic residues" evidence="10">
    <location>
        <begin position="525"/>
        <end position="534"/>
    </location>
</feature>
<dbReference type="InterPro" id="IPR023273">
    <property type="entry name" value="RCMT_NOP2"/>
</dbReference>
<evidence type="ECO:0000256" key="9">
    <source>
        <dbReference type="PROSITE-ProRule" id="PRU01023"/>
    </source>
</evidence>
<dbReference type="PRINTS" id="PR02008">
    <property type="entry name" value="RCMTFAMILY"/>
</dbReference>
<comment type="subcellular location">
    <subcellularLocation>
        <location evidence="1">Nucleus</location>
        <location evidence="1">Nucleolus</location>
    </subcellularLocation>
</comment>
<gene>
    <name evidence="12" type="ORF">EJB05_19859</name>
</gene>
<dbReference type="PANTHER" id="PTHR22807">
    <property type="entry name" value="NOP2 YEAST -RELATED NOL1/NOP2/FMU SUN DOMAIN-CONTAINING"/>
    <property type="match status" value="1"/>
</dbReference>